<accession>A0A3N5B7L8</accession>
<dbReference type="GO" id="GO:0016836">
    <property type="term" value="F:hydro-lyase activity"/>
    <property type="evidence" value="ECO:0007669"/>
    <property type="project" value="InterPro"/>
</dbReference>
<comment type="caution">
    <text evidence="7">The sequence shown here is derived from an EMBL/GenBank/DDBJ whole genome shotgun (WGS) entry which is preliminary data.</text>
</comment>
<evidence type="ECO:0000256" key="4">
    <source>
        <dbReference type="ARBA" id="ARBA00023270"/>
    </source>
</evidence>
<keyword evidence="4" id="KW-0704">Schiff base</keyword>
<reference evidence="7 8" key="1">
    <citation type="submission" date="2018-11" db="EMBL/GenBank/DDBJ databases">
        <title>Genomic Encyclopedia of Type Strains, Phase IV (KMG-IV): sequencing the most valuable type-strain genomes for metagenomic binning, comparative biology and taxonomic classification.</title>
        <authorList>
            <person name="Goeker M."/>
        </authorList>
    </citation>
    <scope>NUCLEOTIDE SEQUENCE [LARGE SCALE GENOMIC DNA]</scope>
    <source>
        <strain evidence="7 8">DSM 18090</strain>
    </source>
</reference>
<dbReference type="PIRSF" id="PIRSF038992">
    <property type="entry name" value="Aldolase_Ia"/>
    <property type="match status" value="1"/>
</dbReference>
<sequence length="269" mass="29380">MKGKDIRLNRLYKHSDKLLIVAMDHGITMGPIEGIVDVKQAASHVFDGYADAVVVHKGLVRNITELNSKTPGELIVHLSASTNLNQQSNRKELVSSVEHAIKLGSSAISVHVNLGNEHEGHMLQHLGLVAEQCEQWGMPLMAMMYVRDGDPNHEFDSEKVKHAARIAEELGADIVKVNYTGDLESFKDVTNAVQIPVVIAGGEKVDSVKELLTMVADAMQAGAGGVSIGRNIYQDKNPTLIAKQIRYVMDHNLTSDEIQSFLDKGNLAL</sequence>
<dbReference type="NCBIfam" id="NF005556">
    <property type="entry name" value="PRK07226.1"/>
    <property type="match status" value="1"/>
</dbReference>
<organism evidence="7 8">
    <name type="scientific">Aquisalibacillus elongatus</name>
    <dbReference type="NCBI Taxonomy" id="485577"/>
    <lineage>
        <taxon>Bacteria</taxon>
        <taxon>Bacillati</taxon>
        <taxon>Bacillota</taxon>
        <taxon>Bacilli</taxon>
        <taxon>Bacillales</taxon>
        <taxon>Bacillaceae</taxon>
        <taxon>Aquisalibacillus</taxon>
    </lineage>
</organism>
<dbReference type="SUPFAM" id="SSF51569">
    <property type="entry name" value="Aldolase"/>
    <property type="match status" value="1"/>
</dbReference>
<gene>
    <name evidence="7" type="ORF">EDC24_1934</name>
</gene>
<dbReference type="InterPro" id="IPR013785">
    <property type="entry name" value="Aldolase_TIM"/>
</dbReference>
<evidence type="ECO:0000313" key="8">
    <source>
        <dbReference type="Proteomes" id="UP000276443"/>
    </source>
</evidence>
<dbReference type="Pfam" id="PF01791">
    <property type="entry name" value="DeoC"/>
    <property type="match status" value="1"/>
</dbReference>
<protein>
    <recommendedName>
        <fullName evidence="5">2-amino-3,7-dideoxy-D-threo-hept-6-ulosonate synthase</fullName>
        <ecNumber evidence="5">2.2.1.10</ecNumber>
    </recommendedName>
</protein>
<dbReference type="SMART" id="SM01133">
    <property type="entry name" value="DeoC"/>
    <property type="match status" value="1"/>
</dbReference>
<dbReference type="GO" id="GO:0016740">
    <property type="term" value="F:transferase activity"/>
    <property type="evidence" value="ECO:0007669"/>
    <property type="project" value="UniProtKB-KW"/>
</dbReference>
<dbReference type="CDD" id="cd00958">
    <property type="entry name" value="DhnA"/>
    <property type="match status" value="1"/>
</dbReference>
<dbReference type="InterPro" id="IPR050456">
    <property type="entry name" value="DeoC/FbaB_aldolase"/>
</dbReference>
<name>A0A3N5B7L8_9BACI</name>
<dbReference type="AlphaFoldDB" id="A0A3N5B7L8"/>
<dbReference type="Proteomes" id="UP000276443">
    <property type="component" value="Unassembled WGS sequence"/>
</dbReference>
<dbReference type="OrthoDB" id="5915071at2"/>
<keyword evidence="1" id="KW-0028">Amino-acid biosynthesis</keyword>
<evidence type="ECO:0000256" key="1">
    <source>
        <dbReference type="ARBA" id="ARBA00022605"/>
    </source>
</evidence>
<feature type="active site" description="Schiff-base intermediate with dihydroxyacetone-P" evidence="6">
    <location>
        <position position="176"/>
    </location>
</feature>
<dbReference type="InterPro" id="IPR010210">
    <property type="entry name" value="ADH_synthase"/>
</dbReference>
<dbReference type="GO" id="GO:0004332">
    <property type="term" value="F:fructose-bisphosphate aldolase activity"/>
    <property type="evidence" value="ECO:0007669"/>
    <property type="project" value="InterPro"/>
</dbReference>
<dbReference type="RefSeq" id="WP_124221962.1">
    <property type="nucleotide sequence ID" value="NZ_RKRF01000009.1"/>
</dbReference>
<dbReference type="GO" id="GO:0008652">
    <property type="term" value="P:amino acid biosynthetic process"/>
    <property type="evidence" value="ECO:0007669"/>
    <property type="project" value="UniProtKB-KW"/>
</dbReference>
<evidence type="ECO:0000256" key="6">
    <source>
        <dbReference type="PIRSR" id="PIRSR038992-1"/>
    </source>
</evidence>
<evidence type="ECO:0000256" key="2">
    <source>
        <dbReference type="ARBA" id="ARBA00022679"/>
    </source>
</evidence>
<dbReference type="Gene3D" id="3.20.20.70">
    <property type="entry name" value="Aldolase class I"/>
    <property type="match status" value="1"/>
</dbReference>
<keyword evidence="8" id="KW-1185">Reference proteome</keyword>
<dbReference type="PANTHER" id="PTHR47916">
    <property type="entry name" value="FRUCTOSE-BISPHOSPHATE ALDOLASE CLASS 1"/>
    <property type="match status" value="1"/>
</dbReference>
<dbReference type="InterPro" id="IPR002915">
    <property type="entry name" value="DeoC/FbaB/LacD_aldolase"/>
</dbReference>
<dbReference type="GO" id="GO:0009073">
    <property type="term" value="P:aromatic amino acid family biosynthetic process"/>
    <property type="evidence" value="ECO:0007669"/>
    <property type="project" value="UniProtKB-KW"/>
</dbReference>
<proteinExistence type="predicted"/>
<dbReference type="PANTHER" id="PTHR47916:SF1">
    <property type="entry name" value="3-HYDROXY-5-PHOSPHONOOXYPENTANE-2,4-DIONE THIOLASE"/>
    <property type="match status" value="1"/>
</dbReference>
<dbReference type="InterPro" id="IPR041720">
    <property type="entry name" value="FbaB-like"/>
</dbReference>
<evidence type="ECO:0000313" key="7">
    <source>
        <dbReference type="EMBL" id="RPF53434.1"/>
    </source>
</evidence>
<dbReference type="NCBIfam" id="TIGR01949">
    <property type="entry name" value="ADH_synth"/>
    <property type="match status" value="1"/>
</dbReference>
<keyword evidence="2" id="KW-0808">Transferase</keyword>
<dbReference type="EC" id="2.2.1.10" evidence="5"/>
<feature type="active site" description="Proton donor" evidence="6">
    <location>
        <position position="145"/>
    </location>
</feature>
<evidence type="ECO:0000256" key="5">
    <source>
        <dbReference type="NCBIfam" id="TIGR01949"/>
    </source>
</evidence>
<keyword evidence="3" id="KW-0057">Aromatic amino acid biosynthesis</keyword>
<evidence type="ECO:0000256" key="3">
    <source>
        <dbReference type="ARBA" id="ARBA00023141"/>
    </source>
</evidence>
<dbReference type="EMBL" id="RKRF01000009">
    <property type="protein sequence ID" value="RPF53434.1"/>
    <property type="molecule type" value="Genomic_DNA"/>
</dbReference>